<feature type="domain" description="TLDc" evidence="2">
    <location>
        <begin position="360"/>
        <end position="532"/>
    </location>
</feature>
<dbReference type="Proteomes" id="UP000785679">
    <property type="component" value="Unassembled WGS sequence"/>
</dbReference>
<proteinExistence type="predicted"/>
<feature type="coiled-coil region" evidence="1">
    <location>
        <begin position="300"/>
        <end position="354"/>
    </location>
</feature>
<name>A0A8J8NSN3_HALGN</name>
<keyword evidence="1" id="KW-0175">Coiled coil</keyword>
<dbReference type="EMBL" id="RRYP01008076">
    <property type="protein sequence ID" value="TNV80039.1"/>
    <property type="molecule type" value="Genomic_DNA"/>
</dbReference>
<organism evidence="3 4">
    <name type="scientific">Halteria grandinella</name>
    <dbReference type="NCBI Taxonomy" id="5974"/>
    <lineage>
        <taxon>Eukaryota</taxon>
        <taxon>Sar</taxon>
        <taxon>Alveolata</taxon>
        <taxon>Ciliophora</taxon>
        <taxon>Intramacronucleata</taxon>
        <taxon>Spirotrichea</taxon>
        <taxon>Stichotrichia</taxon>
        <taxon>Sporadotrichida</taxon>
        <taxon>Halteriidae</taxon>
        <taxon>Halteria</taxon>
    </lineage>
</organism>
<dbReference type="PROSITE" id="PS51886">
    <property type="entry name" value="TLDC"/>
    <property type="match status" value="1"/>
</dbReference>
<comment type="caution">
    <text evidence="3">The sequence shown here is derived from an EMBL/GenBank/DDBJ whole genome shotgun (WGS) entry which is preliminary data.</text>
</comment>
<dbReference type="SMART" id="SM00584">
    <property type="entry name" value="TLDc"/>
    <property type="match status" value="1"/>
</dbReference>
<dbReference type="AlphaFoldDB" id="A0A8J8NSN3"/>
<evidence type="ECO:0000313" key="3">
    <source>
        <dbReference type="EMBL" id="TNV80039.1"/>
    </source>
</evidence>
<evidence type="ECO:0000256" key="1">
    <source>
        <dbReference type="SAM" id="Coils"/>
    </source>
</evidence>
<dbReference type="InterPro" id="IPR006571">
    <property type="entry name" value="TLDc_dom"/>
</dbReference>
<accession>A0A8J8NSN3</accession>
<reference evidence="3" key="1">
    <citation type="submission" date="2019-06" db="EMBL/GenBank/DDBJ databases">
        <authorList>
            <person name="Zheng W."/>
        </authorList>
    </citation>
    <scope>NUCLEOTIDE SEQUENCE</scope>
    <source>
        <strain evidence="3">QDHG01</strain>
    </source>
</reference>
<dbReference type="Pfam" id="PF07534">
    <property type="entry name" value="TLD"/>
    <property type="match status" value="1"/>
</dbReference>
<sequence>MDYSYQQPQSKNKVTTIQSIVQQQENMDLCSCGSEEKVMFHCDNQSCPNFENQKLFCPECLIPEKHPHIPVLIAKKSKNVTEEWNNLRQELKILNQIISDWIQSYGPIVQLLDRYKANGQSTFQQNLSAFSNLNREVENFYELQVSESSAKGEILKLQTLRPKFLQFKERLITLEFLNKIGPSVMWQVYSDILHLVDQQEILENFSQPNIEIFLILKLLKVQISLAEVHFGKQNKVYVHQMLEDPNLTTTNFIQSMQEQIQQLSLKPEMPVSDEIKMNGIRSELEAIKVSLMFAKLIGRVKIAELKNQSLEKRLTQFEQNQNQGMNDARLEEMKEQVKIERQILQNEIECARHRVSFSSIITTEEKLNKLKAFFVQSGSPLVYSSLKYRGSQDTFLSAAFHRLCDSVLGSLTIIRTTDGKIIGGFTTKGWNGIDNYKKDSKAWLFNLDAQEIFKIKPTGENTAVYARSVQGPIFGQTQNRIWNDLYIADQCNLPNKNSAYIGGSYDYNGNANIFMTQAKVDFTVSEIEVYEV</sequence>
<protein>
    <recommendedName>
        <fullName evidence="2">TLDc domain-containing protein</fullName>
    </recommendedName>
</protein>
<gene>
    <name evidence="3" type="ORF">FGO68_gene10577</name>
</gene>
<evidence type="ECO:0000259" key="2">
    <source>
        <dbReference type="PROSITE" id="PS51886"/>
    </source>
</evidence>
<dbReference type="OrthoDB" id="25620at2759"/>
<evidence type="ECO:0000313" key="4">
    <source>
        <dbReference type="Proteomes" id="UP000785679"/>
    </source>
</evidence>
<keyword evidence="4" id="KW-1185">Reference proteome</keyword>